<accession>A0A2U1J6X2</accession>
<keyword evidence="2" id="KW-0689">Ribosomal protein</keyword>
<dbReference type="PANTHER" id="PTHR12919:SF20">
    <property type="entry name" value="SMALL RIBOSOMAL SUBUNIT PROTEIN BS16M"/>
    <property type="match status" value="1"/>
</dbReference>
<evidence type="ECO:0000313" key="5">
    <source>
        <dbReference type="Proteomes" id="UP000245591"/>
    </source>
</evidence>
<gene>
    <name evidence="4" type="ORF">BB558_003088</name>
</gene>
<dbReference type="InterPro" id="IPR000307">
    <property type="entry name" value="Ribosomal_bS16"/>
</dbReference>
<evidence type="ECO:0000313" key="4">
    <source>
        <dbReference type="EMBL" id="PWA00842.1"/>
    </source>
</evidence>
<dbReference type="HAMAP" id="MF_00385">
    <property type="entry name" value="Ribosomal_bS16"/>
    <property type="match status" value="1"/>
</dbReference>
<proteinExistence type="inferred from homology"/>
<comment type="caution">
    <text evidence="4">The sequence shown here is derived from an EMBL/GenBank/DDBJ whole genome shotgun (WGS) entry which is preliminary data.</text>
</comment>
<comment type="similarity">
    <text evidence="1">Belongs to the bacterial ribosomal protein bS16 family.</text>
</comment>
<keyword evidence="5" id="KW-1185">Reference proteome</keyword>
<dbReference type="Proteomes" id="UP000245591">
    <property type="component" value="Unassembled WGS sequence"/>
</dbReference>
<evidence type="ECO:0000256" key="2">
    <source>
        <dbReference type="ARBA" id="ARBA00022980"/>
    </source>
</evidence>
<keyword evidence="3" id="KW-0687">Ribonucleoprotein</keyword>
<reference evidence="4 5" key="1">
    <citation type="journal article" date="2018" name="MBio">
        <title>Comparative Genomics Reveals the Core Gene Toolbox for the Fungus-Insect Symbiosis.</title>
        <authorList>
            <person name="Wang Y."/>
            <person name="Stata M."/>
            <person name="Wang W."/>
            <person name="Stajich J.E."/>
            <person name="White M.M."/>
            <person name="Moncalvo J.M."/>
        </authorList>
    </citation>
    <scope>NUCLEOTIDE SEQUENCE [LARGE SCALE GENOMIC DNA]</scope>
    <source>
        <strain evidence="4 5">AUS-126-30</strain>
    </source>
</reference>
<sequence>MVVRIRLVRYGAKKAPVYHIVASNARTRLTSKPLEKLGTFYPRPNLDDRSKHIQLNFDRTKYWLGVGAQPSDTVSRLLAKAGLVPPKNLNLLNRQLYNSLENDNYTNVDKCNPEQRKFFSNLMRKFGKASGKKSHFAQDYTYRLLPTYNQKQF</sequence>
<dbReference type="InterPro" id="IPR023803">
    <property type="entry name" value="Ribosomal_bS16_dom_sf"/>
</dbReference>
<dbReference type="AlphaFoldDB" id="A0A2U1J6X2"/>
<dbReference type="PANTHER" id="PTHR12919">
    <property type="entry name" value="30S RIBOSOMAL PROTEIN S16"/>
    <property type="match status" value="1"/>
</dbReference>
<dbReference type="NCBIfam" id="TIGR00002">
    <property type="entry name" value="S16"/>
    <property type="match status" value="1"/>
</dbReference>
<dbReference type="GO" id="GO:0005763">
    <property type="term" value="C:mitochondrial small ribosomal subunit"/>
    <property type="evidence" value="ECO:0007669"/>
    <property type="project" value="TreeGrafter"/>
</dbReference>
<dbReference type="GO" id="GO:0032543">
    <property type="term" value="P:mitochondrial translation"/>
    <property type="evidence" value="ECO:0007669"/>
    <property type="project" value="TreeGrafter"/>
</dbReference>
<organism evidence="4 5">
    <name type="scientific">Smittium angustum</name>
    <dbReference type="NCBI Taxonomy" id="133377"/>
    <lineage>
        <taxon>Eukaryota</taxon>
        <taxon>Fungi</taxon>
        <taxon>Fungi incertae sedis</taxon>
        <taxon>Zoopagomycota</taxon>
        <taxon>Kickxellomycotina</taxon>
        <taxon>Harpellomycetes</taxon>
        <taxon>Harpellales</taxon>
        <taxon>Legeriomycetaceae</taxon>
        <taxon>Smittium</taxon>
    </lineage>
</organism>
<evidence type="ECO:0000256" key="1">
    <source>
        <dbReference type="ARBA" id="ARBA00006668"/>
    </source>
</evidence>
<evidence type="ECO:0008006" key="6">
    <source>
        <dbReference type="Google" id="ProtNLM"/>
    </source>
</evidence>
<name>A0A2U1J6X2_SMIAN</name>
<dbReference type="EMBL" id="MBFU01000276">
    <property type="protein sequence ID" value="PWA00842.1"/>
    <property type="molecule type" value="Genomic_DNA"/>
</dbReference>
<dbReference type="GO" id="GO:0003735">
    <property type="term" value="F:structural constituent of ribosome"/>
    <property type="evidence" value="ECO:0007669"/>
    <property type="project" value="InterPro"/>
</dbReference>
<protein>
    <recommendedName>
        <fullName evidence="6">Ribosomal protein S16</fullName>
    </recommendedName>
</protein>
<dbReference type="Pfam" id="PF00886">
    <property type="entry name" value="Ribosomal_S16"/>
    <property type="match status" value="1"/>
</dbReference>
<dbReference type="SUPFAM" id="SSF54565">
    <property type="entry name" value="Ribosomal protein S16"/>
    <property type="match status" value="1"/>
</dbReference>
<dbReference type="Gene3D" id="3.30.1320.10">
    <property type="match status" value="1"/>
</dbReference>
<evidence type="ECO:0000256" key="3">
    <source>
        <dbReference type="ARBA" id="ARBA00023274"/>
    </source>
</evidence>